<proteinExistence type="inferred from homology"/>
<dbReference type="EMBL" id="LJIJ01000287">
    <property type="protein sequence ID" value="ODM99332.1"/>
    <property type="molecule type" value="Genomic_DNA"/>
</dbReference>
<evidence type="ECO:0000256" key="3">
    <source>
        <dbReference type="ARBA" id="ARBA00023295"/>
    </source>
</evidence>
<evidence type="ECO:0000256" key="1">
    <source>
        <dbReference type="ARBA" id="ARBA00007806"/>
    </source>
</evidence>
<accession>A0A1D2N235</accession>
<dbReference type="AlphaFoldDB" id="A0A1D2N235"/>
<dbReference type="GO" id="GO:0004553">
    <property type="term" value="F:hydrolase activity, hydrolyzing O-glycosyl compounds"/>
    <property type="evidence" value="ECO:0007669"/>
    <property type="project" value="InterPro"/>
</dbReference>
<dbReference type="PANTHER" id="PTHR43053">
    <property type="entry name" value="GLYCOSIDASE FAMILY 31"/>
    <property type="match status" value="1"/>
</dbReference>
<reference evidence="6 7" key="1">
    <citation type="journal article" date="2016" name="Genome Biol. Evol.">
        <title>Gene Family Evolution Reflects Adaptation to Soil Environmental Stressors in the Genome of the Collembolan Orchesella cincta.</title>
        <authorList>
            <person name="Faddeeva-Vakhrusheva A."/>
            <person name="Derks M.F."/>
            <person name="Anvar S.Y."/>
            <person name="Agamennone V."/>
            <person name="Suring W."/>
            <person name="Smit S."/>
            <person name="van Straalen N.M."/>
            <person name="Roelofs D."/>
        </authorList>
    </citation>
    <scope>NUCLEOTIDE SEQUENCE [LARGE SCALE GENOMIC DNA]</scope>
    <source>
        <tissue evidence="6">Mixed pool</tissue>
    </source>
</reference>
<evidence type="ECO:0000313" key="6">
    <source>
        <dbReference type="EMBL" id="ODM99332.1"/>
    </source>
</evidence>
<comment type="similarity">
    <text evidence="1 4">Belongs to the glycosyl hydrolase 31 family.</text>
</comment>
<sequence>MSCVPEKSSTNLFLHHNSRGALFMGRISDKWRVHPTPNAHVHMPCYHALESRVTYRSDTPKKLVIVLASSASYQPTMAWISKSCPAIESRTLNSPNRSSCPWQPGYLVPKHTTPRNHGKKRIPRYRRVGRLRESDIGASVITQRLSKVHWTSRYAREIQDCYELSETHWYGGGETHTQVWPIETNPRVESPFVTGDFIQDPMINYGGVLEVLLACFSARDRPPYTPRSPLTLTYEWCVADNVREAHKLASRIFFSTPERSVDELMLVRPLWSTWAQFKEHVNSTIVVQFAHEIVDRGFANSSHIEIDDNWESCYGEEAFNTLKFPNPKAMVDEIKSLNLRVTAWVHPFVNYECPMFSEGLRNGYFVKDAKGQTGLSRWWQGANAGVIDVTNQHARFWWTERLEKLQKQTGLDSFKFDAGETFWLPGNPVLSGDDTLWPNVYSTKYVETCAKFGGLVETRVAHQTQKHGVFVRMLDKDSRWGHDNGLRSLIPTLLQFGIVGYPFVLPDMIGGNAYGGGVPSKQLYIRWMQANILFPAVQFSIVPWTFDDEVGVFIYTKFKRDITRTLSRMISCGLNPRLGRTIFQRLKLIPE</sequence>
<evidence type="ECO:0000259" key="5">
    <source>
        <dbReference type="Pfam" id="PF01055"/>
    </source>
</evidence>
<dbReference type="Gene3D" id="3.20.20.80">
    <property type="entry name" value="Glycosidases"/>
    <property type="match status" value="1"/>
</dbReference>
<dbReference type="OrthoDB" id="10070917at2759"/>
<name>A0A1D2N235_ORCCI</name>
<keyword evidence="2 4" id="KW-0378">Hydrolase</keyword>
<feature type="domain" description="Glycoside hydrolase family 31 TIM barrel" evidence="5">
    <location>
        <begin position="304"/>
        <end position="538"/>
    </location>
</feature>
<dbReference type="SUPFAM" id="SSF51445">
    <property type="entry name" value="(Trans)glycosidases"/>
    <property type="match status" value="1"/>
</dbReference>
<dbReference type="CDD" id="cd06592">
    <property type="entry name" value="GH31_NET37"/>
    <property type="match status" value="1"/>
</dbReference>
<evidence type="ECO:0000313" key="7">
    <source>
        <dbReference type="Proteomes" id="UP000094527"/>
    </source>
</evidence>
<dbReference type="InterPro" id="IPR017853">
    <property type="entry name" value="GH"/>
</dbReference>
<evidence type="ECO:0000256" key="4">
    <source>
        <dbReference type="RuleBase" id="RU361185"/>
    </source>
</evidence>
<protein>
    <recommendedName>
        <fullName evidence="5">Glycoside hydrolase family 31 TIM barrel domain-containing protein</fullName>
    </recommendedName>
</protein>
<keyword evidence="7" id="KW-1185">Reference proteome</keyword>
<dbReference type="STRING" id="48709.A0A1D2N235"/>
<evidence type="ECO:0000256" key="2">
    <source>
        <dbReference type="ARBA" id="ARBA00022801"/>
    </source>
</evidence>
<dbReference type="GO" id="GO:0005975">
    <property type="term" value="P:carbohydrate metabolic process"/>
    <property type="evidence" value="ECO:0007669"/>
    <property type="project" value="InterPro"/>
</dbReference>
<dbReference type="InterPro" id="IPR050985">
    <property type="entry name" value="Alpha-glycosidase_related"/>
</dbReference>
<comment type="caution">
    <text evidence="6">The sequence shown here is derived from an EMBL/GenBank/DDBJ whole genome shotgun (WGS) entry which is preliminary data.</text>
</comment>
<dbReference type="PANTHER" id="PTHR43053:SF4">
    <property type="entry name" value="MYOGENESIS-REGULATING GLYCOSIDASE"/>
    <property type="match status" value="1"/>
</dbReference>
<organism evidence="6 7">
    <name type="scientific">Orchesella cincta</name>
    <name type="common">Springtail</name>
    <name type="synonym">Podura cincta</name>
    <dbReference type="NCBI Taxonomy" id="48709"/>
    <lineage>
        <taxon>Eukaryota</taxon>
        <taxon>Metazoa</taxon>
        <taxon>Ecdysozoa</taxon>
        <taxon>Arthropoda</taxon>
        <taxon>Hexapoda</taxon>
        <taxon>Collembola</taxon>
        <taxon>Entomobryomorpha</taxon>
        <taxon>Entomobryoidea</taxon>
        <taxon>Orchesellidae</taxon>
        <taxon>Orchesellinae</taxon>
        <taxon>Orchesella</taxon>
    </lineage>
</organism>
<dbReference type="InterPro" id="IPR000322">
    <property type="entry name" value="Glyco_hydro_31_TIM"/>
</dbReference>
<keyword evidence="3 4" id="KW-0326">Glycosidase</keyword>
<dbReference type="Proteomes" id="UP000094527">
    <property type="component" value="Unassembled WGS sequence"/>
</dbReference>
<dbReference type="Pfam" id="PF01055">
    <property type="entry name" value="Glyco_hydro_31_2nd"/>
    <property type="match status" value="1"/>
</dbReference>
<gene>
    <name evidence="6" type="ORF">Ocin01_07359</name>
</gene>